<dbReference type="AlphaFoldDB" id="X0X6J6"/>
<reference evidence="5" key="1">
    <citation type="journal article" date="2014" name="Front. Microbiol.">
        <title>High frequency of phylogenetically diverse reductive dehalogenase-homologous genes in deep subseafloor sedimentary metagenomes.</title>
        <authorList>
            <person name="Kawai M."/>
            <person name="Futagami T."/>
            <person name="Toyoda A."/>
            <person name="Takaki Y."/>
            <person name="Nishi S."/>
            <person name="Hori S."/>
            <person name="Arai W."/>
            <person name="Tsubouchi T."/>
            <person name="Morono Y."/>
            <person name="Uchiyama I."/>
            <person name="Ito T."/>
            <person name="Fujiyama A."/>
            <person name="Inagaki F."/>
            <person name="Takami H."/>
        </authorList>
    </citation>
    <scope>NUCLEOTIDE SEQUENCE</scope>
    <source>
        <strain evidence="5">Expedition CK06-06</strain>
    </source>
</reference>
<dbReference type="Pfam" id="PF00318">
    <property type="entry name" value="Ribosomal_S2"/>
    <property type="match status" value="1"/>
</dbReference>
<dbReference type="PANTHER" id="PTHR12534:SF0">
    <property type="entry name" value="SMALL RIBOSOMAL SUBUNIT PROTEIN US2M"/>
    <property type="match status" value="1"/>
</dbReference>
<gene>
    <name evidence="5" type="ORF">S01H1_69268</name>
</gene>
<name>X0X6J6_9ZZZZ</name>
<comment type="caution">
    <text evidence="5">The sequence shown here is derived from an EMBL/GenBank/DDBJ whole genome shotgun (WGS) entry which is preliminary data.</text>
</comment>
<feature type="compositionally biased region" description="Basic and acidic residues" evidence="4">
    <location>
        <begin position="237"/>
        <end position="247"/>
    </location>
</feature>
<dbReference type="FunFam" id="1.10.287.610:FF:000001">
    <property type="entry name" value="30S ribosomal protein S2"/>
    <property type="match status" value="1"/>
</dbReference>
<protein>
    <recommendedName>
        <fullName evidence="6">30S ribosomal protein S2</fullName>
    </recommendedName>
</protein>
<feature type="non-terminal residue" evidence="5">
    <location>
        <position position="247"/>
    </location>
</feature>
<comment type="similarity">
    <text evidence="1">Belongs to the universal ribosomal protein uS2 family.</text>
</comment>
<dbReference type="GO" id="GO:0003735">
    <property type="term" value="F:structural constituent of ribosome"/>
    <property type="evidence" value="ECO:0007669"/>
    <property type="project" value="InterPro"/>
</dbReference>
<dbReference type="GO" id="GO:0022627">
    <property type="term" value="C:cytosolic small ribosomal subunit"/>
    <property type="evidence" value="ECO:0007669"/>
    <property type="project" value="TreeGrafter"/>
</dbReference>
<dbReference type="HAMAP" id="MF_00291_B">
    <property type="entry name" value="Ribosomal_uS2_B"/>
    <property type="match status" value="1"/>
</dbReference>
<dbReference type="InterPro" id="IPR001865">
    <property type="entry name" value="Ribosomal_uS2"/>
</dbReference>
<accession>X0X6J6</accession>
<evidence type="ECO:0000256" key="4">
    <source>
        <dbReference type="SAM" id="MobiDB-lite"/>
    </source>
</evidence>
<dbReference type="GO" id="GO:0006412">
    <property type="term" value="P:translation"/>
    <property type="evidence" value="ECO:0007669"/>
    <property type="project" value="InterPro"/>
</dbReference>
<dbReference type="PANTHER" id="PTHR12534">
    <property type="entry name" value="30S RIBOSOMAL PROTEIN S2 PROKARYOTIC AND ORGANELLAR"/>
    <property type="match status" value="1"/>
</dbReference>
<dbReference type="NCBIfam" id="TIGR01011">
    <property type="entry name" value="rpsB_bact"/>
    <property type="match status" value="1"/>
</dbReference>
<dbReference type="EMBL" id="BARS01045979">
    <property type="protein sequence ID" value="GAG38655.1"/>
    <property type="molecule type" value="Genomic_DNA"/>
</dbReference>
<dbReference type="InterPro" id="IPR005706">
    <property type="entry name" value="Ribosomal_uS2_bac/mit/plastid"/>
</dbReference>
<dbReference type="Gene3D" id="1.10.287.610">
    <property type="entry name" value="Helix hairpin bin"/>
    <property type="match status" value="1"/>
</dbReference>
<evidence type="ECO:0000256" key="2">
    <source>
        <dbReference type="ARBA" id="ARBA00022980"/>
    </source>
</evidence>
<dbReference type="InterPro" id="IPR023591">
    <property type="entry name" value="Ribosomal_uS2_flav_dom_sf"/>
</dbReference>
<dbReference type="CDD" id="cd01425">
    <property type="entry name" value="RPS2"/>
    <property type="match status" value="1"/>
</dbReference>
<keyword evidence="3" id="KW-0687">Ribonucleoprotein</keyword>
<evidence type="ECO:0000313" key="5">
    <source>
        <dbReference type="EMBL" id="GAG38655.1"/>
    </source>
</evidence>
<dbReference type="Gene3D" id="3.40.50.10490">
    <property type="entry name" value="Glucose-6-phosphate isomerase like protein, domain 1"/>
    <property type="match status" value="1"/>
</dbReference>
<feature type="compositionally biased region" description="Acidic residues" evidence="4">
    <location>
        <begin position="216"/>
        <end position="236"/>
    </location>
</feature>
<feature type="non-terminal residue" evidence="5">
    <location>
        <position position="1"/>
    </location>
</feature>
<proteinExistence type="inferred from homology"/>
<dbReference type="SUPFAM" id="SSF52313">
    <property type="entry name" value="Ribosomal protein S2"/>
    <property type="match status" value="1"/>
</dbReference>
<feature type="region of interest" description="Disordered" evidence="4">
    <location>
        <begin position="215"/>
        <end position="247"/>
    </location>
</feature>
<organism evidence="5">
    <name type="scientific">marine sediment metagenome</name>
    <dbReference type="NCBI Taxonomy" id="412755"/>
    <lineage>
        <taxon>unclassified sequences</taxon>
        <taxon>metagenomes</taxon>
        <taxon>ecological metagenomes</taxon>
    </lineage>
</organism>
<sequence length="247" mass="28247">VHFGHRTHRWNPKMKRYIYGARNGIYIIDLHQTLKLFEDARNFIQDIVSQGEVVLFVGTKKQAQEAVEDSAKQCGMYYVNQRWLGGMLTNYKTIQTRIARLRELEKMEEDGVLEKLTKKEAAKLREQHDKLERFLGGIKDMPKLPAAVYIVDLKKERIALLEARKLEIPVVAIVDTNCDPDEVDYVVPGNDDAIRAIKLISGRIAEAILEVRPIEEEAEEEEEAEAVEVAAETEEAVEGKDVEKTKE</sequence>
<evidence type="ECO:0000256" key="1">
    <source>
        <dbReference type="ARBA" id="ARBA00006242"/>
    </source>
</evidence>
<keyword evidence="2" id="KW-0689">Ribosomal protein</keyword>
<dbReference type="PRINTS" id="PR00395">
    <property type="entry name" value="RIBOSOMALS2"/>
</dbReference>
<evidence type="ECO:0000256" key="3">
    <source>
        <dbReference type="ARBA" id="ARBA00023274"/>
    </source>
</evidence>
<evidence type="ECO:0008006" key="6">
    <source>
        <dbReference type="Google" id="ProtNLM"/>
    </source>
</evidence>